<feature type="region of interest" description="Disordered" evidence="1">
    <location>
        <begin position="1"/>
        <end position="29"/>
    </location>
</feature>
<dbReference type="Proteomes" id="UP000226031">
    <property type="component" value="Unassembled WGS sequence"/>
</dbReference>
<reference evidence="2 3" key="1">
    <citation type="submission" date="2017-10" db="EMBL/GenBank/DDBJ databases">
        <title>Comparative genomics in systemic dimorphic fungi from Ajellomycetaceae.</title>
        <authorList>
            <person name="Munoz J.F."/>
            <person name="Mcewen J.G."/>
            <person name="Clay O.K."/>
            <person name="Cuomo C.A."/>
        </authorList>
    </citation>
    <scope>NUCLEOTIDE SEQUENCE [LARGE SCALE GENOMIC DNA]</scope>
    <source>
        <strain evidence="2 3">UAMH4076</strain>
    </source>
</reference>
<gene>
    <name evidence="2" type="ORF">GX50_08960</name>
</gene>
<organism evidence="2 3">
    <name type="scientific">[Emmonsia] crescens</name>
    <dbReference type="NCBI Taxonomy" id="73230"/>
    <lineage>
        <taxon>Eukaryota</taxon>
        <taxon>Fungi</taxon>
        <taxon>Dikarya</taxon>
        <taxon>Ascomycota</taxon>
        <taxon>Pezizomycotina</taxon>
        <taxon>Eurotiomycetes</taxon>
        <taxon>Eurotiomycetidae</taxon>
        <taxon>Onygenales</taxon>
        <taxon>Ajellomycetaceae</taxon>
        <taxon>Emergomyces</taxon>
    </lineage>
</organism>
<evidence type="ECO:0000313" key="3">
    <source>
        <dbReference type="Proteomes" id="UP000226031"/>
    </source>
</evidence>
<keyword evidence="3" id="KW-1185">Reference proteome</keyword>
<protein>
    <submittedName>
        <fullName evidence="2">Uncharacterized protein</fullName>
    </submittedName>
</protein>
<feature type="region of interest" description="Disordered" evidence="1">
    <location>
        <begin position="206"/>
        <end position="269"/>
    </location>
</feature>
<accession>A0A2B7Z4Z9</accession>
<evidence type="ECO:0000256" key="1">
    <source>
        <dbReference type="SAM" id="MobiDB-lite"/>
    </source>
</evidence>
<evidence type="ECO:0000313" key="2">
    <source>
        <dbReference type="EMBL" id="PGH28303.1"/>
    </source>
</evidence>
<sequence length="269" mass="30842">MFTTSMQPAPFTNLFSLTPQPRHPASPLAPRHANLAISHPVATMSHSKPQSQTIEHANKQEKTTTPSPSLLKQSYADRYARQIRNPAAQIARQNGSREKRRDMFLNRVKRDRDEGRFEARGEQVQRINYLAQQRRYQEAIARSAPDFGPMMEEVEGGVDKMFFDEGGQGMGLGWKGDRGDGVEDELILEEFISQEEEYQAFLEELERSREDEQQSQQCPPSSQYDDEEDYENIFADLLDDDHHQHHHHHQNGTPGHNDSMNDGMDTSYG</sequence>
<name>A0A2B7Z4Z9_9EURO</name>
<comment type="caution">
    <text evidence="2">The sequence shown here is derived from an EMBL/GenBank/DDBJ whole genome shotgun (WGS) entry which is preliminary data.</text>
</comment>
<dbReference type="AlphaFoldDB" id="A0A2B7Z4Z9"/>
<feature type="compositionally biased region" description="Polar residues" evidence="1">
    <location>
        <begin position="44"/>
        <end position="55"/>
    </location>
</feature>
<feature type="compositionally biased region" description="Polar residues" evidence="1">
    <location>
        <begin position="251"/>
        <end position="260"/>
    </location>
</feature>
<dbReference type="EMBL" id="PDND01000820">
    <property type="protein sequence ID" value="PGH28303.1"/>
    <property type="molecule type" value="Genomic_DNA"/>
</dbReference>
<proteinExistence type="predicted"/>
<dbReference type="VEuPathDB" id="FungiDB:EMCG_08794"/>
<feature type="compositionally biased region" description="Low complexity" evidence="1">
    <location>
        <begin position="214"/>
        <end position="223"/>
    </location>
</feature>
<feature type="region of interest" description="Disordered" evidence="1">
    <location>
        <begin position="42"/>
        <end position="69"/>
    </location>
</feature>
<dbReference type="STRING" id="73230.A0A2B7Z4Z9"/>